<feature type="region of interest" description="Disordered" evidence="5">
    <location>
        <begin position="450"/>
        <end position="494"/>
    </location>
</feature>
<protein>
    <recommendedName>
        <fullName evidence="6">Plus3 domain-containing protein</fullName>
    </recommendedName>
</protein>
<proteinExistence type="predicted"/>
<feature type="compositionally biased region" description="Polar residues" evidence="5">
    <location>
        <begin position="534"/>
        <end position="555"/>
    </location>
</feature>
<evidence type="ECO:0000256" key="2">
    <source>
        <dbReference type="ARBA" id="ARBA00023015"/>
    </source>
</evidence>
<dbReference type="EMBL" id="LYXU01000001">
    <property type="protein sequence ID" value="OBS28911.1"/>
    <property type="molecule type" value="Genomic_DNA"/>
</dbReference>
<dbReference type="GO" id="GO:0003677">
    <property type="term" value="F:DNA binding"/>
    <property type="evidence" value="ECO:0007669"/>
    <property type="project" value="InterPro"/>
</dbReference>
<dbReference type="GO" id="GO:1990269">
    <property type="term" value="F:RNA polymerase II C-terminal domain phosphoserine binding"/>
    <property type="evidence" value="ECO:0007669"/>
    <property type="project" value="TreeGrafter"/>
</dbReference>
<feature type="compositionally biased region" description="Basic and acidic residues" evidence="5">
    <location>
        <begin position="455"/>
        <end position="494"/>
    </location>
</feature>
<dbReference type="InterPro" id="IPR004343">
    <property type="entry name" value="Plus-3_dom"/>
</dbReference>
<organism evidence="7 8">
    <name type="scientific">Fusarium poae</name>
    <dbReference type="NCBI Taxonomy" id="36050"/>
    <lineage>
        <taxon>Eukaryota</taxon>
        <taxon>Fungi</taxon>
        <taxon>Dikarya</taxon>
        <taxon>Ascomycota</taxon>
        <taxon>Pezizomycotina</taxon>
        <taxon>Sordariomycetes</taxon>
        <taxon>Hypocreomycetidae</taxon>
        <taxon>Hypocreales</taxon>
        <taxon>Nectriaceae</taxon>
        <taxon>Fusarium</taxon>
    </lineage>
</organism>
<dbReference type="Proteomes" id="UP000091967">
    <property type="component" value="Unassembled WGS sequence"/>
</dbReference>
<feature type="compositionally biased region" description="Basic and acidic residues" evidence="5">
    <location>
        <begin position="241"/>
        <end position="252"/>
    </location>
</feature>
<sequence>MSDVEDDLLDLAGRSSDDEGSDNGSRRGSASPPPVKRSGSKRETGSKARRGGADDSEEEGEASSAPGTPNSLESAPMDESDSDVEPSRGRAAAADDDDENYPVDGRYRSQKEKAEIMALPELEREQIIADRMTEIERQRQNRLLRQMVSNMENEERKQVKKKRSAGTADLEDGDRKASRPRTETKRETAMDSLRQAKAEKARRREDLEKRKDNYSSRRGDSGAEDSDDDYNRGRSPTPDVDEVRDQPPAELRDYDRVRLGRNEFAQVCFHPGFEQGIIGCYIRIALGPHPETGIEQYRMAVIKGFSTSRPYAIQGPQGVLVTDQYVKAAHGKAIKEFPFIAASSGKFTDSELNRYKVTCHNEGVTLPTKAYLTDKVDDINRLINHSWTSEEIKTRLARISDLKRRFDPAERERLAKLIDEARQRGDDDRAEELQEELDNLGSQRLAFRTSLGSSKHSDEPKAQSEQDRLAERNRENRRLNAEAVRKAQLKEKAKSKEIEAALKRGETYQGDMSRRLRTKAKFVHDANEKVEQKSAANGSGASTPGNNTSKPTAKSQLLPHLVKLQEEKHKEKGIPTIHKPLMDDDVIGSLDLDIDVEI</sequence>
<dbReference type="PROSITE" id="PS51360">
    <property type="entry name" value="PLUS3"/>
    <property type="match status" value="1"/>
</dbReference>
<dbReference type="InterPro" id="IPR036128">
    <property type="entry name" value="Plus3-like_sf"/>
</dbReference>
<dbReference type="PANTHER" id="PTHR13115:SF8">
    <property type="entry name" value="RNA POLYMERASE-ASSOCIATED PROTEIN RTF1 HOMOLOG"/>
    <property type="match status" value="1"/>
</dbReference>
<feature type="compositionally biased region" description="Basic and acidic residues" evidence="5">
    <location>
        <begin position="173"/>
        <end position="221"/>
    </location>
</feature>
<dbReference type="AlphaFoldDB" id="A0A1B8B855"/>
<keyword evidence="8" id="KW-1185">Reference proteome</keyword>
<evidence type="ECO:0000259" key="6">
    <source>
        <dbReference type="PROSITE" id="PS51360"/>
    </source>
</evidence>
<accession>A0A1B8B855</accession>
<feature type="compositionally biased region" description="Polar residues" evidence="5">
    <location>
        <begin position="142"/>
        <end position="151"/>
    </location>
</feature>
<dbReference type="SUPFAM" id="SSF159042">
    <property type="entry name" value="Plus3-like"/>
    <property type="match status" value="1"/>
</dbReference>
<keyword evidence="3" id="KW-0804">Transcription</keyword>
<keyword evidence="2" id="KW-0805">Transcription regulation</keyword>
<evidence type="ECO:0000313" key="8">
    <source>
        <dbReference type="Proteomes" id="UP000091967"/>
    </source>
</evidence>
<feature type="region of interest" description="Disordered" evidence="5">
    <location>
        <begin position="142"/>
        <end position="252"/>
    </location>
</feature>
<comment type="subcellular location">
    <subcellularLocation>
        <location evidence="1">Nucleus</location>
    </subcellularLocation>
</comment>
<reference evidence="7 8" key="1">
    <citation type="submission" date="2016-06" db="EMBL/GenBank/DDBJ databases">
        <title>Living apart together: crosstalk between the core and supernumerary genomes in a fungal plant pathogen.</title>
        <authorList>
            <person name="Vanheule A."/>
            <person name="Audenaert K."/>
            <person name="Warris S."/>
            <person name="Van De Geest H."/>
            <person name="Schijlen E."/>
            <person name="Hofte M."/>
            <person name="De Saeger S."/>
            <person name="Haesaert G."/>
            <person name="Waalwijk C."/>
            <person name="Van Der Lee T."/>
        </authorList>
    </citation>
    <scope>NUCLEOTIDE SEQUENCE [LARGE SCALE GENOMIC DNA]</scope>
    <source>
        <strain evidence="7 8">2516</strain>
    </source>
</reference>
<keyword evidence="4" id="KW-0539">Nucleus</keyword>
<feature type="region of interest" description="Disordered" evidence="5">
    <location>
        <begin position="1"/>
        <end position="112"/>
    </location>
</feature>
<feature type="region of interest" description="Disordered" evidence="5">
    <location>
        <begin position="525"/>
        <end position="565"/>
    </location>
</feature>
<evidence type="ECO:0000256" key="4">
    <source>
        <dbReference type="ARBA" id="ARBA00023242"/>
    </source>
</evidence>
<name>A0A1B8B855_FUSPO</name>
<evidence type="ECO:0000256" key="3">
    <source>
        <dbReference type="ARBA" id="ARBA00023163"/>
    </source>
</evidence>
<dbReference type="FunFam" id="3.90.70.200:FF:000005">
    <property type="entry name" value="Related to Pol II transcription elongation factor"/>
    <property type="match status" value="1"/>
</dbReference>
<comment type="caution">
    <text evidence="7">The sequence shown here is derived from an EMBL/GenBank/DDBJ whole genome shotgun (WGS) entry which is preliminary data.</text>
</comment>
<dbReference type="PANTHER" id="PTHR13115">
    <property type="entry name" value="RNA POLYMERASE-ASSOCIATED PROTEIN RTF1 HOMOLOG"/>
    <property type="match status" value="1"/>
</dbReference>
<dbReference type="STRING" id="36050.A0A1B8B855"/>
<dbReference type="Pfam" id="PF03126">
    <property type="entry name" value="Plus-3"/>
    <property type="match status" value="1"/>
</dbReference>
<evidence type="ECO:0000256" key="5">
    <source>
        <dbReference type="SAM" id="MobiDB-lite"/>
    </source>
</evidence>
<evidence type="ECO:0000313" key="7">
    <source>
        <dbReference type="EMBL" id="OBS28911.1"/>
    </source>
</evidence>
<dbReference type="GO" id="GO:0016593">
    <property type="term" value="C:Cdc73/Paf1 complex"/>
    <property type="evidence" value="ECO:0007669"/>
    <property type="project" value="TreeGrafter"/>
</dbReference>
<dbReference type="OMA" id="ISGCYAR"/>
<evidence type="ECO:0000256" key="1">
    <source>
        <dbReference type="ARBA" id="ARBA00004123"/>
    </source>
</evidence>
<gene>
    <name evidence="7" type="ORF">FPOA_02846</name>
</gene>
<dbReference type="SMART" id="SM00719">
    <property type="entry name" value="Plus3"/>
    <property type="match status" value="1"/>
</dbReference>
<dbReference type="Gene3D" id="3.90.70.200">
    <property type="entry name" value="Plus-3 domain"/>
    <property type="match status" value="1"/>
</dbReference>
<feature type="domain" description="Plus3" evidence="6">
    <location>
        <begin position="248"/>
        <end position="384"/>
    </location>
</feature>